<keyword evidence="3" id="KW-1185">Reference proteome</keyword>
<dbReference type="RefSeq" id="WP_209969657.1">
    <property type="nucleotide sequence ID" value="NZ_JAGGLB010000002.1"/>
</dbReference>
<evidence type="ECO:0000313" key="2">
    <source>
        <dbReference type="EMBL" id="MBP1988927.1"/>
    </source>
</evidence>
<dbReference type="InterPro" id="IPR050229">
    <property type="entry name" value="GlpE_sulfurtransferase"/>
</dbReference>
<reference evidence="2 3" key="1">
    <citation type="submission" date="2021-03" db="EMBL/GenBank/DDBJ databases">
        <title>Genomic Encyclopedia of Type Strains, Phase IV (KMG-IV): sequencing the most valuable type-strain genomes for metagenomic binning, comparative biology and taxonomic classification.</title>
        <authorList>
            <person name="Goeker M."/>
        </authorList>
    </citation>
    <scope>NUCLEOTIDE SEQUENCE [LARGE SCALE GENOMIC DNA]</scope>
    <source>
        <strain evidence="2 3">DSM 26048</strain>
    </source>
</reference>
<dbReference type="SMART" id="SM00450">
    <property type="entry name" value="RHOD"/>
    <property type="match status" value="1"/>
</dbReference>
<dbReference type="PANTHER" id="PTHR43031:SF17">
    <property type="entry name" value="SULFURTRANSFERASE YTWF-RELATED"/>
    <property type="match status" value="1"/>
</dbReference>
<dbReference type="Proteomes" id="UP001519287">
    <property type="component" value="Unassembled WGS sequence"/>
</dbReference>
<dbReference type="Gene3D" id="3.40.250.10">
    <property type="entry name" value="Rhodanese-like domain"/>
    <property type="match status" value="1"/>
</dbReference>
<organism evidence="2 3">
    <name type="scientific">Paenibacillus eucommiae</name>
    <dbReference type="NCBI Taxonomy" id="1355755"/>
    <lineage>
        <taxon>Bacteria</taxon>
        <taxon>Bacillati</taxon>
        <taxon>Bacillota</taxon>
        <taxon>Bacilli</taxon>
        <taxon>Bacillales</taxon>
        <taxon>Paenibacillaceae</taxon>
        <taxon>Paenibacillus</taxon>
    </lineage>
</organism>
<dbReference type="InterPro" id="IPR036873">
    <property type="entry name" value="Rhodanese-like_dom_sf"/>
</dbReference>
<proteinExistence type="predicted"/>
<dbReference type="PANTHER" id="PTHR43031">
    <property type="entry name" value="FAD-DEPENDENT OXIDOREDUCTASE"/>
    <property type="match status" value="1"/>
</dbReference>
<dbReference type="EMBL" id="JAGGLB010000002">
    <property type="protein sequence ID" value="MBP1988927.1"/>
    <property type="molecule type" value="Genomic_DNA"/>
</dbReference>
<dbReference type="PROSITE" id="PS50206">
    <property type="entry name" value="RHODANESE_3"/>
    <property type="match status" value="1"/>
</dbReference>
<dbReference type="Pfam" id="PF00581">
    <property type="entry name" value="Rhodanese"/>
    <property type="match status" value="1"/>
</dbReference>
<comment type="caution">
    <text evidence="2">The sequence shown here is derived from an EMBL/GenBank/DDBJ whole genome shotgun (WGS) entry which is preliminary data.</text>
</comment>
<evidence type="ECO:0000259" key="1">
    <source>
        <dbReference type="PROSITE" id="PS50206"/>
    </source>
</evidence>
<accession>A0ABS4IMY7</accession>
<sequence length="105" mass="12194">MTNIDPKQFADLLVQDTSKELIIVDVREQQEWDYYHLEDSLLMPMNTVPERLDEISMDQDVYIICAHGVRSERVCSYLRDRGFEKVINVDGGMAAIAYLRGFAYD</sequence>
<dbReference type="CDD" id="cd00158">
    <property type="entry name" value="RHOD"/>
    <property type="match status" value="1"/>
</dbReference>
<name>A0ABS4IMY7_9BACL</name>
<gene>
    <name evidence="2" type="ORF">J2Z66_000522</name>
</gene>
<dbReference type="InterPro" id="IPR001763">
    <property type="entry name" value="Rhodanese-like_dom"/>
</dbReference>
<evidence type="ECO:0000313" key="3">
    <source>
        <dbReference type="Proteomes" id="UP001519287"/>
    </source>
</evidence>
<feature type="domain" description="Rhodanese" evidence="1">
    <location>
        <begin position="17"/>
        <end position="103"/>
    </location>
</feature>
<dbReference type="SUPFAM" id="SSF52821">
    <property type="entry name" value="Rhodanese/Cell cycle control phosphatase"/>
    <property type="match status" value="1"/>
</dbReference>
<protein>
    <submittedName>
        <fullName evidence="2">Rhodanese-related sulfurtransferase</fullName>
    </submittedName>
</protein>